<evidence type="ECO:0000256" key="5">
    <source>
        <dbReference type="ARBA" id="ARBA00022750"/>
    </source>
</evidence>
<evidence type="ECO:0000256" key="1">
    <source>
        <dbReference type="ARBA" id="ARBA00006139"/>
    </source>
</evidence>
<keyword evidence="5 9" id="KW-0064">Aspartyl protease</keyword>
<evidence type="ECO:0000256" key="3">
    <source>
        <dbReference type="ARBA" id="ARBA00022670"/>
    </source>
</evidence>
<keyword evidence="3 9" id="KW-0645">Protease</keyword>
<dbReference type="GO" id="GO:0004190">
    <property type="term" value="F:aspartic-type endopeptidase activity"/>
    <property type="evidence" value="ECO:0007669"/>
    <property type="project" value="UniProtKB-UniRule"/>
</dbReference>
<evidence type="ECO:0000256" key="8">
    <source>
        <dbReference type="ARBA" id="ARBA00023136"/>
    </source>
</evidence>
<comment type="pathway">
    <text evidence="9">Protein modification; lipoprotein biosynthesis (signal peptide cleavage).</text>
</comment>
<dbReference type="RefSeq" id="WP_110318226.1">
    <property type="nucleotide sequence ID" value="NZ_QJJU01000016.1"/>
</dbReference>
<feature type="transmembrane region" description="Helical" evidence="9">
    <location>
        <begin position="86"/>
        <end position="107"/>
    </location>
</feature>
<evidence type="ECO:0000256" key="10">
    <source>
        <dbReference type="RuleBase" id="RU004181"/>
    </source>
</evidence>
<keyword evidence="4 9" id="KW-0812">Transmembrane</keyword>
<feature type="active site" evidence="9">
    <location>
        <position position="123"/>
    </location>
</feature>
<dbReference type="OrthoDB" id="4308908at2"/>
<comment type="caution">
    <text evidence="11">The sequence shown here is derived from an EMBL/GenBank/DDBJ whole genome shotgun (WGS) entry which is preliminary data.</text>
</comment>
<dbReference type="PRINTS" id="PR00781">
    <property type="entry name" value="LIPOSIGPTASE"/>
</dbReference>
<evidence type="ECO:0000256" key="7">
    <source>
        <dbReference type="ARBA" id="ARBA00022989"/>
    </source>
</evidence>
<organism evidence="11 12">
    <name type="scientific">Mycolicibacterium moriokaense</name>
    <dbReference type="NCBI Taxonomy" id="39691"/>
    <lineage>
        <taxon>Bacteria</taxon>
        <taxon>Bacillati</taxon>
        <taxon>Actinomycetota</taxon>
        <taxon>Actinomycetes</taxon>
        <taxon>Mycobacteriales</taxon>
        <taxon>Mycobacteriaceae</taxon>
        <taxon>Mycolicibacterium</taxon>
    </lineage>
</organism>
<keyword evidence="7 9" id="KW-1133">Transmembrane helix</keyword>
<evidence type="ECO:0000256" key="6">
    <source>
        <dbReference type="ARBA" id="ARBA00022801"/>
    </source>
</evidence>
<dbReference type="InterPro" id="IPR001872">
    <property type="entry name" value="Peptidase_A8"/>
</dbReference>
<keyword evidence="12" id="KW-1185">Reference proteome</keyword>
<sequence>MQHTRPRLKLVLATAVVAMLVDVITKAIAVGVLVPGERVPVIGDHVWCALTRNAGAAFSWGGAYTVELALVVGGIIAVLTWRSRHVVSIAAAIAVGLVLGGAAGNLADRVFRSPGPLRGAVVDFVAIGWGPIFNAADVCVVIGVVILTWRLLAENRSPAPA</sequence>
<reference evidence="12" key="1">
    <citation type="submission" date="2018-05" db="EMBL/GenBank/DDBJ databases">
        <authorList>
            <person name="Deangelis K."/>
            <person name="Huntemann M."/>
            <person name="Clum A."/>
            <person name="Pillay M."/>
            <person name="Palaniappan K."/>
            <person name="Varghese N."/>
            <person name="Mikhailova N."/>
            <person name="Stamatis D."/>
            <person name="Reddy T."/>
            <person name="Daum C."/>
            <person name="Shapiro N."/>
            <person name="Ivanova N."/>
            <person name="Kyrpides N."/>
            <person name="Woyke T."/>
        </authorList>
    </citation>
    <scope>NUCLEOTIDE SEQUENCE [LARGE SCALE GENOMIC DNA]</scope>
    <source>
        <strain evidence="12">GAS496</strain>
    </source>
</reference>
<evidence type="ECO:0000313" key="12">
    <source>
        <dbReference type="Proteomes" id="UP000247781"/>
    </source>
</evidence>
<name>A0A318HBZ2_9MYCO</name>
<comment type="caution">
    <text evidence="9">Lacks conserved residue(s) required for the propagation of feature annotation.</text>
</comment>
<dbReference type="PANTHER" id="PTHR33695">
    <property type="entry name" value="LIPOPROTEIN SIGNAL PEPTIDASE"/>
    <property type="match status" value="1"/>
</dbReference>
<evidence type="ECO:0000313" key="11">
    <source>
        <dbReference type="EMBL" id="PXX05769.1"/>
    </source>
</evidence>
<dbReference type="GO" id="GO:0006508">
    <property type="term" value="P:proteolysis"/>
    <property type="evidence" value="ECO:0007669"/>
    <property type="project" value="UniProtKB-KW"/>
</dbReference>
<dbReference type="HAMAP" id="MF_00161">
    <property type="entry name" value="LspA"/>
    <property type="match status" value="1"/>
</dbReference>
<keyword evidence="8 9" id="KW-0472">Membrane</keyword>
<gene>
    <name evidence="9" type="primary">lspA</name>
    <name evidence="11" type="ORF">C8E89_11679</name>
</gene>
<dbReference type="PANTHER" id="PTHR33695:SF1">
    <property type="entry name" value="LIPOPROTEIN SIGNAL PEPTIDASE"/>
    <property type="match status" value="1"/>
</dbReference>
<dbReference type="Pfam" id="PF01252">
    <property type="entry name" value="Peptidase_A8"/>
    <property type="match status" value="1"/>
</dbReference>
<feature type="active site" evidence="9">
    <location>
        <position position="137"/>
    </location>
</feature>
<keyword evidence="11" id="KW-0449">Lipoprotein</keyword>
<comment type="function">
    <text evidence="9">This protein specifically catalyzes the removal of signal peptides from prolipoproteins.</text>
</comment>
<comment type="similarity">
    <text evidence="1 9 10">Belongs to the peptidase A8 family.</text>
</comment>
<reference evidence="11 12" key="2">
    <citation type="submission" date="2018-06" db="EMBL/GenBank/DDBJ databases">
        <title>Sequencing of bacterial isolates from soil warming experiment in Harvard Forest, Massachusetts, USA.</title>
        <authorList>
            <person name="Deangelis K.PhD."/>
        </authorList>
    </citation>
    <scope>NUCLEOTIDE SEQUENCE [LARGE SCALE GENOMIC DNA]</scope>
    <source>
        <strain evidence="11 12">GAS496</strain>
    </source>
</reference>
<evidence type="ECO:0000256" key="4">
    <source>
        <dbReference type="ARBA" id="ARBA00022692"/>
    </source>
</evidence>
<evidence type="ECO:0000256" key="2">
    <source>
        <dbReference type="ARBA" id="ARBA00022475"/>
    </source>
</evidence>
<proteinExistence type="inferred from homology"/>
<feature type="transmembrane region" description="Helical" evidence="9">
    <location>
        <begin position="127"/>
        <end position="152"/>
    </location>
</feature>
<evidence type="ECO:0000256" key="9">
    <source>
        <dbReference type="HAMAP-Rule" id="MF_00161"/>
    </source>
</evidence>
<dbReference type="EMBL" id="QJJU01000016">
    <property type="protein sequence ID" value="PXX05769.1"/>
    <property type="molecule type" value="Genomic_DNA"/>
</dbReference>
<keyword evidence="6 9" id="KW-0378">Hydrolase</keyword>
<comment type="catalytic activity">
    <reaction evidence="9">
        <text>Release of signal peptides from bacterial membrane prolipoproteins. Hydrolyzes -Xaa-Yaa-Zaa-|-(S,diacylglyceryl)Cys-, in which Xaa is hydrophobic (preferably Leu), and Yaa (Ala or Ser) and Zaa (Gly or Ala) have small, neutral side chains.</text>
        <dbReference type="EC" id="3.4.23.36"/>
    </reaction>
</comment>
<protein>
    <recommendedName>
        <fullName evidence="9">Lipoprotein signal peptidase</fullName>
        <ecNumber evidence="9">3.4.23.36</ecNumber>
    </recommendedName>
    <alternativeName>
        <fullName evidence="9">Prolipoprotein signal peptidase</fullName>
    </alternativeName>
    <alternativeName>
        <fullName evidence="9">Signal peptidase II</fullName>
        <shortName evidence="9">SPase II</shortName>
    </alternativeName>
</protein>
<accession>A0A318HBZ2</accession>
<dbReference type="GO" id="GO:0005886">
    <property type="term" value="C:plasma membrane"/>
    <property type="evidence" value="ECO:0007669"/>
    <property type="project" value="UniProtKB-SubCell"/>
</dbReference>
<dbReference type="EC" id="3.4.23.36" evidence="9"/>
<feature type="transmembrane region" description="Helical" evidence="9">
    <location>
        <begin position="57"/>
        <end position="79"/>
    </location>
</feature>
<comment type="subcellular location">
    <subcellularLocation>
        <location evidence="9">Cell membrane</location>
        <topology evidence="9">Multi-pass membrane protein</topology>
    </subcellularLocation>
</comment>
<dbReference type="AlphaFoldDB" id="A0A318HBZ2"/>
<dbReference type="UniPathway" id="UPA00665"/>
<dbReference type="Proteomes" id="UP000247781">
    <property type="component" value="Unassembled WGS sequence"/>
</dbReference>
<keyword evidence="2 9" id="KW-1003">Cell membrane</keyword>